<dbReference type="OrthoDB" id="292747at2759"/>
<organism evidence="21">
    <name type="scientific">Darwinula stevensoni</name>
    <dbReference type="NCBI Taxonomy" id="69355"/>
    <lineage>
        <taxon>Eukaryota</taxon>
        <taxon>Metazoa</taxon>
        <taxon>Ecdysozoa</taxon>
        <taxon>Arthropoda</taxon>
        <taxon>Crustacea</taxon>
        <taxon>Oligostraca</taxon>
        <taxon>Ostracoda</taxon>
        <taxon>Podocopa</taxon>
        <taxon>Podocopida</taxon>
        <taxon>Darwinulocopina</taxon>
        <taxon>Darwinuloidea</taxon>
        <taxon>Darwinulidae</taxon>
        <taxon>Darwinula</taxon>
    </lineage>
</organism>
<feature type="transmembrane region" description="Helical" evidence="19">
    <location>
        <begin position="268"/>
        <end position="301"/>
    </location>
</feature>
<reference evidence="21" key="1">
    <citation type="submission" date="2020-11" db="EMBL/GenBank/DDBJ databases">
        <authorList>
            <person name="Tran Van P."/>
        </authorList>
    </citation>
    <scope>NUCLEOTIDE SEQUENCE</scope>
</reference>
<dbReference type="Proteomes" id="UP000677054">
    <property type="component" value="Unassembled WGS sequence"/>
</dbReference>
<feature type="transmembrane region" description="Helical" evidence="19">
    <location>
        <begin position="211"/>
        <end position="229"/>
    </location>
</feature>
<evidence type="ECO:0000256" key="7">
    <source>
        <dbReference type="ARBA" id="ARBA00022692"/>
    </source>
</evidence>
<feature type="transmembrane region" description="Helical" evidence="19">
    <location>
        <begin position="757"/>
        <end position="779"/>
    </location>
</feature>
<feature type="domain" description="MIR" evidence="20">
    <location>
        <begin position="449"/>
        <end position="506"/>
    </location>
</feature>
<evidence type="ECO:0000256" key="5">
    <source>
        <dbReference type="ARBA" id="ARBA00022676"/>
    </source>
</evidence>
<evidence type="ECO:0000256" key="18">
    <source>
        <dbReference type="SAM" id="MobiDB-lite"/>
    </source>
</evidence>
<sequence length="807" mass="92358">MAVDVKANSKSKKKSTEHGNAVNKPDAYNGIAGTDISSCLDPKLKEHIQRLSHMRRDKGDGESVPDTPPNETSAHLQPFQPKWRQKRNPFRFSLEIDCMALILLLLGIATRLYRLDQPKHIVFDELHYGKYAQLYQKGTFFFDSQPPLGKQLIALAAHLAGFDGVALNYTFTKIGGAYIPEIPVVGMRLIPAICGSLLIPTVYLLLIEMGLSYWSGCLGAFLLLLDNAMLCQSRFILMDSMVLFFAAFGLLAIMKYHKYHKDPLSTPALIWLCLGAAFLACAIVKFSGFFALCVGVVVIGCDLWKSLADHLISNKQLILHTASCIIAFTVIPLTIYVGVFYIHLFFLTKAGPHDSIMTSHFQASLEGGLASIIRNQPLEVVHGSQITLRHSYGRACWLHSHEDVYPIKYVDGRGSSHQQQVTCYSFKDVNNWWIVKRPERNDLVVSEPKDKIKHGDIIQLVHGLSSRALNSHDVAAPMSPKLQEVSCYIDYNISMPPQILWKVDIVNRDKFGDIWHTVESEVRLIHVNSSQALKLTGKQLPEWGYNQYEVVTDRVINQVDTIWNVEEHRYTKNQAQKDREREIVLHEMIPTEPTQLTFWEKFLELQITMFLAGPENPQQHMYMSDPIEWPFLTRGIAYWVSNSSNAQIHLLGNVVVWYSGTASIMLYGGLLVFYLLRQRRACHDLSQDAWIQFCFVGEVFLGGFLLHFIPYFLVERTLFLHHYFPAFFFKTLLCVALIEHLWHLLCEQKIFRFGKQVFLLLIGIWMLSILYVFKTFSVFSYGMTPLSPEDIQNLRWKDSWDFIIHKK</sequence>
<keyword evidence="5" id="KW-0328">Glycosyltransferase</keyword>
<comment type="subunit">
    <text evidence="15">Interacts with tw/POMT2.</text>
</comment>
<dbReference type="SMART" id="SM00472">
    <property type="entry name" value="MIR"/>
    <property type="match status" value="3"/>
</dbReference>
<dbReference type="PROSITE" id="PS50919">
    <property type="entry name" value="MIR"/>
    <property type="match status" value="3"/>
</dbReference>
<evidence type="ECO:0000256" key="14">
    <source>
        <dbReference type="ARBA" id="ARBA00059310"/>
    </source>
</evidence>
<comment type="subcellular location">
    <subcellularLocation>
        <location evidence="1">Endoplasmic reticulum membrane</location>
        <topology evidence="1">Multi-pass membrane protein</topology>
    </subcellularLocation>
</comment>
<dbReference type="InterPro" id="IPR032421">
    <property type="entry name" value="PMT_4TMC"/>
</dbReference>
<evidence type="ECO:0000256" key="9">
    <source>
        <dbReference type="ARBA" id="ARBA00022824"/>
    </source>
</evidence>
<comment type="pathway">
    <text evidence="2">Protein modification; protein glycosylation.</text>
</comment>
<evidence type="ECO:0000256" key="17">
    <source>
        <dbReference type="ARBA" id="ARBA00079036"/>
    </source>
</evidence>
<evidence type="ECO:0000256" key="11">
    <source>
        <dbReference type="ARBA" id="ARBA00023136"/>
    </source>
</evidence>
<accession>A0A7R8X0L2</accession>
<dbReference type="PANTHER" id="PTHR10050">
    <property type="entry name" value="DOLICHYL-PHOSPHATE-MANNOSE--PROTEIN MANNOSYLTRANSFERASE"/>
    <property type="match status" value="1"/>
</dbReference>
<comment type="function">
    <text evidence="14">Rt/POMT1 and tw/POMT2 function as a protein O-mannosyltransferase in association with each other to generate and maintain normal muscle development.</text>
</comment>
<evidence type="ECO:0000256" key="12">
    <source>
        <dbReference type="ARBA" id="ARBA00045085"/>
    </source>
</evidence>
<dbReference type="SUPFAM" id="SSF82109">
    <property type="entry name" value="MIR domain"/>
    <property type="match status" value="1"/>
</dbReference>
<evidence type="ECO:0000313" key="22">
    <source>
        <dbReference type="Proteomes" id="UP000677054"/>
    </source>
</evidence>
<dbReference type="EMBL" id="CAJPEV010000141">
    <property type="protein sequence ID" value="CAG0881288.1"/>
    <property type="molecule type" value="Genomic_DNA"/>
</dbReference>
<dbReference type="CDD" id="cd23281">
    <property type="entry name" value="beta-trefoil_MIR_POMT1"/>
    <property type="match status" value="1"/>
</dbReference>
<dbReference type="GO" id="GO:0005789">
    <property type="term" value="C:endoplasmic reticulum membrane"/>
    <property type="evidence" value="ECO:0007669"/>
    <property type="project" value="UniProtKB-SubCell"/>
</dbReference>
<evidence type="ECO:0000256" key="8">
    <source>
        <dbReference type="ARBA" id="ARBA00022737"/>
    </source>
</evidence>
<dbReference type="FunFam" id="2.80.10.50:FF:000012">
    <property type="entry name" value="Protein O-mannosyl-transferase 1"/>
    <property type="match status" value="1"/>
</dbReference>
<keyword evidence="8" id="KW-0677">Repeat</keyword>
<dbReference type="EC" id="2.4.1.109" evidence="4"/>
<dbReference type="InterPro" id="IPR036300">
    <property type="entry name" value="MIR_dom_sf"/>
</dbReference>
<feature type="transmembrane region" description="Helical" evidence="19">
    <location>
        <begin position="726"/>
        <end position="745"/>
    </location>
</feature>
<dbReference type="InterPro" id="IPR027005">
    <property type="entry name" value="PMT-like"/>
</dbReference>
<comment type="catalytic activity">
    <reaction evidence="13">
        <text>a di-trans,poly-cis-dolichyl beta-D-mannosyl phosphate + L-seryl-[protein] = 3-O-(alpha-D-mannosyl)-L-seryl-[protein] + a di-trans,poly-cis-dolichyl phosphate + H(+)</text>
        <dbReference type="Rhea" id="RHEA:17377"/>
        <dbReference type="Rhea" id="RHEA-COMP:9863"/>
        <dbReference type="Rhea" id="RHEA-COMP:13546"/>
        <dbReference type="Rhea" id="RHEA-COMP:19498"/>
        <dbReference type="Rhea" id="RHEA-COMP:19501"/>
        <dbReference type="ChEBI" id="CHEBI:15378"/>
        <dbReference type="ChEBI" id="CHEBI:29999"/>
        <dbReference type="ChEBI" id="CHEBI:57683"/>
        <dbReference type="ChEBI" id="CHEBI:58211"/>
        <dbReference type="ChEBI" id="CHEBI:137321"/>
        <dbReference type="EC" id="2.4.1.109"/>
    </reaction>
</comment>
<feature type="domain" description="MIR" evidence="20">
    <location>
        <begin position="377"/>
        <end position="438"/>
    </location>
</feature>
<evidence type="ECO:0000256" key="6">
    <source>
        <dbReference type="ARBA" id="ARBA00022679"/>
    </source>
</evidence>
<feature type="transmembrane region" description="Helical" evidence="19">
    <location>
        <begin position="655"/>
        <end position="677"/>
    </location>
</feature>
<evidence type="ECO:0000256" key="13">
    <source>
        <dbReference type="ARBA" id="ARBA00045102"/>
    </source>
</evidence>
<feature type="transmembrane region" description="Helical" evidence="19">
    <location>
        <begin position="689"/>
        <end position="714"/>
    </location>
</feature>
<keyword evidence="7 19" id="KW-0812">Transmembrane</keyword>
<evidence type="ECO:0000256" key="2">
    <source>
        <dbReference type="ARBA" id="ARBA00004922"/>
    </source>
</evidence>
<name>A0A7R8X0L2_9CRUS</name>
<evidence type="ECO:0000256" key="10">
    <source>
        <dbReference type="ARBA" id="ARBA00022989"/>
    </source>
</evidence>
<evidence type="ECO:0000313" key="21">
    <source>
        <dbReference type="EMBL" id="CAD7241503.1"/>
    </source>
</evidence>
<evidence type="ECO:0000256" key="3">
    <source>
        <dbReference type="ARBA" id="ARBA00007222"/>
    </source>
</evidence>
<proteinExistence type="inferred from homology"/>
<dbReference type="Pfam" id="PF16192">
    <property type="entry name" value="PMT_4TMC"/>
    <property type="match status" value="1"/>
</dbReference>
<evidence type="ECO:0000256" key="16">
    <source>
        <dbReference type="ARBA" id="ARBA00073145"/>
    </source>
</evidence>
<dbReference type="InterPro" id="IPR003342">
    <property type="entry name" value="ArnT-like_N"/>
</dbReference>
<dbReference type="GO" id="GO:0004169">
    <property type="term" value="F:dolichyl-phosphate-mannose-protein mannosyltransferase activity"/>
    <property type="evidence" value="ECO:0007669"/>
    <property type="project" value="UniProtKB-EC"/>
</dbReference>
<dbReference type="Pfam" id="PF02366">
    <property type="entry name" value="PMT"/>
    <property type="match status" value="1"/>
</dbReference>
<protein>
    <recommendedName>
        <fullName evidence="16">Protein O-mannosyltransferase 1</fullName>
        <ecNumber evidence="4">2.4.1.109</ecNumber>
    </recommendedName>
    <alternativeName>
        <fullName evidence="17">Protein rotated abdomen</fullName>
    </alternativeName>
</protein>
<comment type="catalytic activity">
    <reaction evidence="12">
        <text>a di-trans,poly-cis-dolichyl beta-D-mannosyl phosphate + L-threonyl-[protein] = 3-O-(alpha-D-mannosyl)-L-threonyl-[protein] + a di-trans,poly-cis-dolichyl phosphate + H(+)</text>
        <dbReference type="Rhea" id="RHEA:53396"/>
        <dbReference type="Rhea" id="RHEA-COMP:11060"/>
        <dbReference type="Rhea" id="RHEA-COMP:13547"/>
        <dbReference type="Rhea" id="RHEA-COMP:19498"/>
        <dbReference type="Rhea" id="RHEA-COMP:19501"/>
        <dbReference type="ChEBI" id="CHEBI:15378"/>
        <dbReference type="ChEBI" id="CHEBI:30013"/>
        <dbReference type="ChEBI" id="CHEBI:57683"/>
        <dbReference type="ChEBI" id="CHEBI:58211"/>
        <dbReference type="ChEBI" id="CHEBI:137323"/>
        <dbReference type="EC" id="2.4.1.109"/>
    </reaction>
</comment>
<gene>
    <name evidence="21" type="ORF">DSTB1V02_LOCUS1491</name>
</gene>
<feature type="transmembrane region" description="Helical" evidence="19">
    <location>
        <begin position="92"/>
        <end position="113"/>
    </location>
</feature>
<keyword evidence="11 19" id="KW-0472">Membrane</keyword>
<dbReference type="Pfam" id="PF02815">
    <property type="entry name" value="MIR"/>
    <property type="match status" value="1"/>
</dbReference>
<dbReference type="EMBL" id="LR899658">
    <property type="protein sequence ID" value="CAD7241503.1"/>
    <property type="molecule type" value="Genomic_DNA"/>
</dbReference>
<dbReference type="UniPathway" id="UPA00378"/>
<evidence type="ECO:0000256" key="1">
    <source>
        <dbReference type="ARBA" id="ARBA00004477"/>
    </source>
</evidence>
<feature type="transmembrane region" description="Helical" evidence="19">
    <location>
        <begin position="236"/>
        <end position="256"/>
    </location>
</feature>
<evidence type="ECO:0000256" key="4">
    <source>
        <dbReference type="ARBA" id="ARBA00012839"/>
    </source>
</evidence>
<feature type="transmembrane region" description="Helical" evidence="19">
    <location>
        <begin position="152"/>
        <end position="172"/>
    </location>
</feature>
<comment type="similarity">
    <text evidence="3">Belongs to the glycosyltransferase 39 family.</text>
</comment>
<feature type="region of interest" description="Disordered" evidence="18">
    <location>
        <begin position="1"/>
        <end position="29"/>
    </location>
</feature>
<dbReference type="PANTHER" id="PTHR10050:SF51">
    <property type="entry name" value="PROTEIN O-MANNOSYL-TRANSFERASE 1"/>
    <property type="match status" value="1"/>
</dbReference>
<evidence type="ECO:0000256" key="15">
    <source>
        <dbReference type="ARBA" id="ARBA00061810"/>
    </source>
</evidence>
<feature type="domain" description="MIR" evidence="20">
    <location>
        <begin position="512"/>
        <end position="568"/>
    </location>
</feature>
<feature type="region of interest" description="Disordered" evidence="18">
    <location>
        <begin position="53"/>
        <end position="78"/>
    </location>
</feature>
<keyword evidence="10 19" id="KW-1133">Transmembrane helix</keyword>
<keyword evidence="9" id="KW-0256">Endoplasmic reticulum</keyword>
<feature type="transmembrane region" description="Helical" evidence="19">
    <location>
        <begin position="322"/>
        <end position="346"/>
    </location>
</feature>
<dbReference type="AlphaFoldDB" id="A0A7R8X0L2"/>
<dbReference type="InterPro" id="IPR016093">
    <property type="entry name" value="MIR_motif"/>
</dbReference>
<evidence type="ECO:0000256" key="19">
    <source>
        <dbReference type="SAM" id="Phobius"/>
    </source>
</evidence>
<dbReference type="Gene3D" id="2.80.10.50">
    <property type="match status" value="1"/>
</dbReference>
<feature type="transmembrane region" description="Helical" evidence="19">
    <location>
        <begin position="184"/>
        <end position="205"/>
    </location>
</feature>
<keyword evidence="22" id="KW-1185">Reference proteome</keyword>
<evidence type="ECO:0000259" key="20">
    <source>
        <dbReference type="PROSITE" id="PS50919"/>
    </source>
</evidence>
<keyword evidence="6" id="KW-0808">Transferase</keyword>